<evidence type="ECO:0000313" key="2">
    <source>
        <dbReference type="EMBL" id="AGH96199.1"/>
    </source>
</evidence>
<evidence type="ECO:0000313" key="3">
    <source>
        <dbReference type="Proteomes" id="UP000012040"/>
    </source>
</evidence>
<dbReference type="EMBL" id="CP003537">
    <property type="protein sequence ID" value="AGH96199.1"/>
    <property type="molecule type" value="Genomic_DNA"/>
</dbReference>
<keyword evidence="1" id="KW-0732">Signal</keyword>
<gene>
    <name evidence="2" type="ORF">A11Q_1983</name>
</gene>
<dbReference type="AlphaFoldDB" id="M4VSK9"/>
<evidence type="ECO:0000256" key="1">
    <source>
        <dbReference type="SAM" id="SignalP"/>
    </source>
</evidence>
<dbReference type="HOGENOM" id="CLU_911092_0_0_7"/>
<dbReference type="STRING" id="1184267.A11Q_1983"/>
<feature type="chain" id="PRO_5004060796" evidence="1">
    <location>
        <begin position="24"/>
        <end position="305"/>
    </location>
</feature>
<organism evidence="2 3">
    <name type="scientific">Pseudobdellovibrio exovorus JSS</name>
    <dbReference type="NCBI Taxonomy" id="1184267"/>
    <lineage>
        <taxon>Bacteria</taxon>
        <taxon>Pseudomonadati</taxon>
        <taxon>Bdellovibrionota</taxon>
        <taxon>Bdellovibrionia</taxon>
        <taxon>Bdellovibrionales</taxon>
        <taxon>Pseudobdellovibrionaceae</taxon>
        <taxon>Pseudobdellovibrio</taxon>
    </lineage>
</organism>
<proteinExistence type="predicted"/>
<dbReference type="Proteomes" id="UP000012040">
    <property type="component" value="Chromosome"/>
</dbReference>
<sequence length="305" mass="32729">MKMKATISLFCCTVLLLASTAMASSVVPSVVSTAASKAPSTTASAKTQSKTKVSAPAAATPTTFGLLATATRSTSLVDFQDGSKSDSVDYLFRPSGRFSFGTVSLSIGYSQDLRDDTERAADWSDASIAWALNPTKLKWSNKEQNARLTYSLSAIIPVSKNSRIRDQLQTSVSGSLGFGVSPVDDGFSYGARVSFGRNFHAYSENINGSVLNQYSSNQSLNAGYTYGNWDLSLSFTNMARWSYQGNVRSSFDLSEELTYSFNKNFSLAVGHTNSGSNLKPNGVDTNISLFNENSSIVYATLGVAY</sequence>
<protein>
    <submittedName>
        <fullName evidence="2">Uncharacterized protein</fullName>
    </submittedName>
</protein>
<dbReference type="RefSeq" id="WP_015470689.1">
    <property type="nucleotide sequence ID" value="NC_020813.1"/>
</dbReference>
<keyword evidence="3" id="KW-1185">Reference proteome</keyword>
<name>M4VSK9_9BACT</name>
<feature type="signal peptide" evidence="1">
    <location>
        <begin position="1"/>
        <end position="23"/>
    </location>
</feature>
<dbReference type="PATRIC" id="fig|1184267.3.peg.2008"/>
<dbReference type="eggNOG" id="ENOG50331A7">
    <property type="taxonomic scope" value="Bacteria"/>
</dbReference>
<dbReference type="KEGG" id="bex:A11Q_1983"/>
<reference evidence="2 3" key="1">
    <citation type="journal article" date="2013" name="ISME J.">
        <title>By their genes ye shall know them: genomic signatures of predatory bacteria.</title>
        <authorList>
            <person name="Pasternak Z."/>
            <person name="Pietrokovski S."/>
            <person name="Rotem O."/>
            <person name="Gophna U."/>
            <person name="Lurie-Weinberger M.N."/>
            <person name="Jurkevitch E."/>
        </authorList>
    </citation>
    <scope>NUCLEOTIDE SEQUENCE [LARGE SCALE GENOMIC DNA]</scope>
    <source>
        <strain evidence="2 3">JSS</strain>
    </source>
</reference>
<accession>M4VSK9</accession>